<dbReference type="Pfam" id="PF11138">
    <property type="entry name" value="DUF2911"/>
    <property type="match status" value="1"/>
</dbReference>
<dbReference type="EMBL" id="UOFC01000177">
    <property type="protein sequence ID" value="VAW48008.1"/>
    <property type="molecule type" value="Genomic_DNA"/>
</dbReference>
<reference evidence="2" key="1">
    <citation type="submission" date="2018-06" db="EMBL/GenBank/DDBJ databases">
        <authorList>
            <person name="Zhirakovskaya E."/>
        </authorList>
    </citation>
    <scope>NUCLEOTIDE SEQUENCE</scope>
</reference>
<feature type="coiled-coil region" evidence="1">
    <location>
        <begin position="259"/>
        <end position="286"/>
    </location>
</feature>
<evidence type="ECO:0008006" key="3">
    <source>
        <dbReference type="Google" id="ProtNLM"/>
    </source>
</evidence>
<dbReference type="InterPro" id="IPR021314">
    <property type="entry name" value="DUF2911"/>
</dbReference>
<evidence type="ECO:0000313" key="2">
    <source>
        <dbReference type="EMBL" id="VAW48008.1"/>
    </source>
</evidence>
<keyword evidence="1" id="KW-0175">Coiled coil</keyword>
<evidence type="ECO:0000256" key="1">
    <source>
        <dbReference type="SAM" id="Coils"/>
    </source>
</evidence>
<protein>
    <recommendedName>
        <fullName evidence="3">DUF2911 domain-containing protein</fullName>
    </recommendedName>
</protein>
<proteinExistence type="predicted"/>
<gene>
    <name evidence="2" type="ORF">MNBD_GAMMA03-549</name>
</gene>
<name>A0A3B0VWH5_9ZZZZ</name>
<accession>A0A3B0VWH5</accession>
<sequence length="288" mass="33113">MKNIILILSLVLVSFQINGQETDFPYPSFSPKGNISQTVGNTLIEVEYERPSVRKRQIFGGLVPWNKVWRTGAGNCTKIKFDKDVKIGGQKVPAGNYSIFTIPNQEEWIVIINKDTSLYGSYDYDFKNDIARFVVIPTESSRFYETLNFDIELNQHNAKMYMSWANTQIHFDIETSTNENIEKLIREELLTGKNKVSDNYAGASGYLAYRGIDLASALKLADKAKELDKNSEWIHGIKIGIYESLKLYDNAIEEINQLLIILKRNKEDRSAEIQKMESEYERINELKK</sequence>
<organism evidence="2">
    <name type="scientific">hydrothermal vent metagenome</name>
    <dbReference type="NCBI Taxonomy" id="652676"/>
    <lineage>
        <taxon>unclassified sequences</taxon>
        <taxon>metagenomes</taxon>
        <taxon>ecological metagenomes</taxon>
    </lineage>
</organism>
<dbReference type="AlphaFoldDB" id="A0A3B0VWH5"/>